<reference evidence="2" key="1">
    <citation type="submission" date="2018-05" db="EMBL/GenBank/DDBJ databases">
        <authorList>
            <person name="Lanie J.A."/>
            <person name="Ng W.-L."/>
            <person name="Kazmierczak K.M."/>
            <person name="Andrzejewski T.M."/>
            <person name="Davidsen T.M."/>
            <person name="Wayne K.J."/>
            <person name="Tettelin H."/>
            <person name="Glass J.I."/>
            <person name="Rusch D."/>
            <person name="Podicherti R."/>
            <person name="Tsui H.-C.T."/>
            <person name="Winkler M.E."/>
        </authorList>
    </citation>
    <scope>NUCLEOTIDE SEQUENCE</scope>
</reference>
<dbReference type="CDD" id="cd00609">
    <property type="entry name" value="AAT_like"/>
    <property type="match status" value="1"/>
</dbReference>
<dbReference type="NCBIfam" id="NF005305">
    <property type="entry name" value="PRK06836.1"/>
    <property type="match status" value="1"/>
</dbReference>
<name>A0A382IDW5_9ZZZZ</name>
<sequence length="379" mass="42755">MPVSNKIKNFMEQGSWIRKMFEEGISLKRQYGEENVFDLSLGNPVIDPPEEFFSKLKSIADNPISGMHRYMPNAGLLETREAVADQLADETMITFTANEIIMTCGAGGALNVVMKTLMDPGDEFVIFAPFFVEYHFYADNHGGSCKVVPPDRDFLPDLEAFRDAVTPKTRGVLINSPNNPTGVLYSSDVLSNLCEIIREKEEEYGTQIYLVSDEPYRRLIFDNLRYPHIFDHHVRSIVATSHSKDLALPGERIGYIAIHPDCPDKQEIIDGMVFCNRTLGFVNAPALAQHLVSSLQSVTVDVGLYERKRNFLYSKLTDMGYSVVRPQGAFYMFPKSPIDDDVEFVDKLKEERVLAVPGTGFGLPGYFRLSYCLKDETIE</sequence>
<organism evidence="2">
    <name type="scientific">marine metagenome</name>
    <dbReference type="NCBI Taxonomy" id="408172"/>
    <lineage>
        <taxon>unclassified sequences</taxon>
        <taxon>metagenomes</taxon>
        <taxon>ecological metagenomes</taxon>
    </lineage>
</organism>
<dbReference type="GO" id="GO:0030170">
    <property type="term" value="F:pyridoxal phosphate binding"/>
    <property type="evidence" value="ECO:0007669"/>
    <property type="project" value="InterPro"/>
</dbReference>
<feature type="non-terminal residue" evidence="2">
    <location>
        <position position="379"/>
    </location>
</feature>
<dbReference type="InterPro" id="IPR015424">
    <property type="entry name" value="PyrdxlP-dep_Trfase"/>
</dbReference>
<accession>A0A382IDW5</accession>
<dbReference type="PANTHER" id="PTHR42691:SF1">
    <property type="entry name" value="ASPARTATE AMINOTRANSFERASE YHDR-RELATED"/>
    <property type="match status" value="1"/>
</dbReference>
<dbReference type="EMBL" id="UINC01066586">
    <property type="protein sequence ID" value="SVB97449.1"/>
    <property type="molecule type" value="Genomic_DNA"/>
</dbReference>
<dbReference type="Gene3D" id="3.40.640.10">
    <property type="entry name" value="Type I PLP-dependent aspartate aminotransferase-like (Major domain)"/>
    <property type="match status" value="1"/>
</dbReference>
<gene>
    <name evidence="2" type="ORF">METZ01_LOCUS250303</name>
</gene>
<dbReference type="AlphaFoldDB" id="A0A382IDW5"/>
<protein>
    <recommendedName>
        <fullName evidence="1">Aminotransferase class I/classII large domain-containing protein</fullName>
    </recommendedName>
</protein>
<feature type="domain" description="Aminotransferase class I/classII large" evidence="1">
    <location>
        <begin position="35"/>
        <end position="379"/>
    </location>
</feature>
<evidence type="ECO:0000313" key="2">
    <source>
        <dbReference type="EMBL" id="SVB97449.1"/>
    </source>
</evidence>
<dbReference type="PRINTS" id="PR00753">
    <property type="entry name" value="ACCSYNTHASE"/>
</dbReference>
<dbReference type="InterPro" id="IPR015421">
    <property type="entry name" value="PyrdxlP-dep_Trfase_major"/>
</dbReference>
<dbReference type="Pfam" id="PF00155">
    <property type="entry name" value="Aminotran_1_2"/>
    <property type="match status" value="1"/>
</dbReference>
<dbReference type="PANTHER" id="PTHR42691">
    <property type="entry name" value="ASPARTATE AMINOTRANSFERASE YHDR-RELATED"/>
    <property type="match status" value="1"/>
</dbReference>
<dbReference type="InterPro" id="IPR015422">
    <property type="entry name" value="PyrdxlP-dep_Trfase_small"/>
</dbReference>
<dbReference type="InterPro" id="IPR004839">
    <property type="entry name" value="Aminotransferase_I/II_large"/>
</dbReference>
<proteinExistence type="predicted"/>
<evidence type="ECO:0000259" key="1">
    <source>
        <dbReference type="Pfam" id="PF00155"/>
    </source>
</evidence>
<dbReference type="Gene3D" id="3.90.1150.10">
    <property type="entry name" value="Aspartate Aminotransferase, domain 1"/>
    <property type="match status" value="2"/>
</dbReference>
<dbReference type="SUPFAM" id="SSF53383">
    <property type="entry name" value="PLP-dependent transferases"/>
    <property type="match status" value="1"/>
</dbReference>